<name>A0A1I5S1Q6_9BACT</name>
<proteinExistence type="predicted"/>
<feature type="transmembrane region" description="Helical" evidence="1">
    <location>
        <begin position="348"/>
        <end position="367"/>
    </location>
</feature>
<reference evidence="2 3" key="1">
    <citation type="submission" date="2016-10" db="EMBL/GenBank/DDBJ databases">
        <authorList>
            <person name="de Groot N.N."/>
        </authorList>
    </citation>
    <scope>NUCLEOTIDE SEQUENCE [LARGE SCALE GENOMIC DNA]</scope>
    <source>
        <strain evidence="3">E92,LMG 26720,CCM 7988</strain>
    </source>
</reference>
<feature type="transmembrane region" description="Helical" evidence="1">
    <location>
        <begin position="114"/>
        <end position="129"/>
    </location>
</feature>
<keyword evidence="3" id="KW-1185">Reference proteome</keyword>
<feature type="transmembrane region" description="Helical" evidence="1">
    <location>
        <begin position="316"/>
        <end position="336"/>
    </location>
</feature>
<evidence type="ECO:0008006" key="4">
    <source>
        <dbReference type="Google" id="ProtNLM"/>
    </source>
</evidence>
<dbReference type="AlphaFoldDB" id="A0A1I5S1Q6"/>
<dbReference type="Proteomes" id="UP000199306">
    <property type="component" value="Unassembled WGS sequence"/>
</dbReference>
<gene>
    <name evidence="2" type="ORF">SAMN04515674_104361</name>
</gene>
<organism evidence="2 3">
    <name type="scientific">Pseudarcicella hirudinis</name>
    <dbReference type="NCBI Taxonomy" id="1079859"/>
    <lineage>
        <taxon>Bacteria</taxon>
        <taxon>Pseudomonadati</taxon>
        <taxon>Bacteroidota</taxon>
        <taxon>Cytophagia</taxon>
        <taxon>Cytophagales</taxon>
        <taxon>Flectobacillaceae</taxon>
        <taxon>Pseudarcicella</taxon>
    </lineage>
</organism>
<feature type="transmembrane region" description="Helical" evidence="1">
    <location>
        <begin position="237"/>
        <end position="256"/>
    </location>
</feature>
<protein>
    <recommendedName>
        <fullName evidence="4">Dolichyl-phosphate-mannose-protein mannosyltransferase</fullName>
    </recommendedName>
</protein>
<accession>A0A1I5S1Q6</accession>
<evidence type="ECO:0000313" key="2">
    <source>
        <dbReference type="EMBL" id="SFP64682.1"/>
    </source>
</evidence>
<feature type="transmembrane region" description="Helical" evidence="1">
    <location>
        <begin position="7"/>
        <end position="29"/>
    </location>
</feature>
<dbReference type="RefSeq" id="WP_092016022.1">
    <property type="nucleotide sequence ID" value="NZ_FOXH01000004.1"/>
</dbReference>
<dbReference type="EMBL" id="FOXH01000004">
    <property type="protein sequence ID" value="SFP64682.1"/>
    <property type="molecule type" value="Genomic_DNA"/>
</dbReference>
<dbReference type="STRING" id="1079859.SAMN04515674_104361"/>
<keyword evidence="1" id="KW-0812">Transmembrane</keyword>
<feature type="transmembrane region" description="Helical" evidence="1">
    <location>
        <begin position="198"/>
        <end position="216"/>
    </location>
</feature>
<feature type="transmembrane region" description="Helical" evidence="1">
    <location>
        <begin position="135"/>
        <end position="156"/>
    </location>
</feature>
<keyword evidence="1" id="KW-0472">Membrane</keyword>
<feature type="transmembrane region" description="Helical" evidence="1">
    <location>
        <begin position="163"/>
        <end position="186"/>
    </location>
</feature>
<dbReference type="OrthoDB" id="910687at2"/>
<evidence type="ECO:0000313" key="3">
    <source>
        <dbReference type="Proteomes" id="UP000199306"/>
    </source>
</evidence>
<feature type="transmembrane region" description="Helical" evidence="1">
    <location>
        <begin position="262"/>
        <end position="286"/>
    </location>
</feature>
<sequence length="597" mass="68455">MGKIYKIFLYGSIGIVIFLFYRFVLTHAINVPYLDDFKTINTIVRIQDNPQDWWSILSEDFNGHRFTEIRAILFLDYWLEGQVNLITLCFFGSLFMLGFWTIIARILKDNQVPLFYLLPFTLILFQPIYHRNLFWTLSCLQYLQSIFFTIAAYYLLSKKTLPAFIAAIILGAIHTNINGNAVYVYFLGGIILLFQKQYLRAAVYYVTAAVLAGLFYRGMPTVVGLAGYSLHDLIISNPLNLAGTLTGFIGSAIYQFSGGNRYIVITGVLLILIMSTIALGYGVVVLKRMIGSKVKLSENIENSLNKLDKVYENKSAIVLMACSLLMTAVGVTISRGVYFTGVMVVERYLIYSVVCIATGYLLLVLFTKENVRKTIGIIALPLSLIFCWHSYYTALPQVLNFQLAHEADIYDLKFHRTTNTKMFTFEPTTLGLFEKTLKRGIYKFPSSRFDTLENKLSKTVDVNTLLDSSLQFTIERDTIPAYGGVRVIHIRNTKLNVSENNCQNTYFMVLRNEDNNDIYLVYPFRNTLSMGGYFRTGNRFDKGFDALLHQDSIKRGFYRIGFLIFENGKTKLQYTDKIIEVDNTKLIEWMQQYGFYK</sequence>
<feature type="transmembrane region" description="Helical" evidence="1">
    <location>
        <begin position="374"/>
        <end position="392"/>
    </location>
</feature>
<evidence type="ECO:0000256" key="1">
    <source>
        <dbReference type="SAM" id="Phobius"/>
    </source>
</evidence>
<keyword evidence="1" id="KW-1133">Transmembrane helix</keyword>
<feature type="transmembrane region" description="Helical" evidence="1">
    <location>
        <begin position="85"/>
        <end position="107"/>
    </location>
</feature>